<dbReference type="SUPFAM" id="SSF54001">
    <property type="entry name" value="Cysteine proteinases"/>
    <property type="match status" value="1"/>
</dbReference>
<evidence type="ECO:0000256" key="4">
    <source>
        <dbReference type="ARBA" id="ARBA00022807"/>
    </source>
</evidence>
<evidence type="ECO:0000256" key="2">
    <source>
        <dbReference type="ARBA" id="ARBA00022670"/>
    </source>
</evidence>
<comment type="similarity">
    <text evidence="1">Belongs to the peptidase C40 family.</text>
</comment>
<dbReference type="Proteomes" id="UP000276055">
    <property type="component" value="Unassembled WGS sequence"/>
</dbReference>
<dbReference type="Gene3D" id="3.90.1720.10">
    <property type="entry name" value="endopeptidase domain like (from Nostoc punctiforme)"/>
    <property type="match status" value="1"/>
</dbReference>
<keyword evidence="2" id="KW-0645">Protease</keyword>
<evidence type="ECO:0000313" key="8">
    <source>
        <dbReference type="EMBL" id="RKR19817.1"/>
    </source>
</evidence>
<evidence type="ECO:0000256" key="6">
    <source>
        <dbReference type="SAM" id="SignalP"/>
    </source>
</evidence>
<dbReference type="Pfam" id="PF00877">
    <property type="entry name" value="NLPC_P60"/>
    <property type="match status" value="1"/>
</dbReference>
<comment type="caution">
    <text evidence="8">The sequence shown here is derived from an EMBL/GenBank/DDBJ whole genome shotgun (WGS) entry which is preliminary data.</text>
</comment>
<accession>A0A495EUN9</accession>
<dbReference type="OrthoDB" id="5177647at2"/>
<evidence type="ECO:0000256" key="3">
    <source>
        <dbReference type="ARBA" id="ARBA00022801"/>
    </source>
</evidence>
<keyword evidence="4" id="KW-0788">Thiol protease</keyword>
<name>A0A495EUN9_9MICC</name>
<dbReference type="PANTHER" id="PTHR47359">
    <property type="entry name" value="PEPTIDOGLYCAN DL-ENDOPEPTIDASE CWLO"/>
    <property type="match status" value="1"/>
</dbReference>
<dbReference type="InterPro" id="IPR051794">
    <property type="entry name" value="PG_Endopeptidase_C40"/>
</dbReference>
<evidence type="ECO:0000313" key="9">
    <source>
        <dbReference type="Proteomes" id="UP000276055"/>
    </source>
</evidence>
<keyword evidence="6" id="KW-0732">Signal</keyword>
<dbReference type="PANTHER" id="PTHR47359:SF3">
    <property type="entry name" value="NLP_P60 DOMAIN-CONTAINING PROTEIN-RELATED"/>
    <property type="match status" value="1"/>
</dbReference>
<feature type="signal peptide" evidence="6">
    <location>
        <begin position="1"/>
        <end position="29"/>
    </location>
</feature>
<evidence type="ECO:0000256" key="5">
    <source>
        <dbReference type="SAM" id="MobiDB-lite"/>
    </source>
</evidence>
<gene>
    <name evidence="8" type="ORF">C8D78_1628</name>
</gene>
<dbReference type="GO" id="GO:0008234">
    <property type="term" value="F:cysteine-type peptidase activity"/>
    <property type="evidence" value="ECO:0007669"/>
    <property type="project" value="UniProtKB-KW"/>
</dbReference>
<dbReference type="InterPro" id="IPR038765">
    <property type="entry name" value="Papain-like_cys_pep_sf"/>
</dbReference>
<sequence length="496" mass="49239">MSWTGSGRKTASLCTAVVLLGTLALPAQAAPLSSGPEHGALPAAVRVPASPEIPSPGEIAAAKSSESATAAEVTRIDGLLATASAAQETSLGASMQANNAYGEALVELATRREAASVAAARAAAAQAQQAKTRKQLGQLAGDLYRNGGLNPALSSFVSGTGQALEDAATLEAVTAGRARAFQSAETAAAAAQSLTDSAADAKRAADEAAATAEARKSDADRATAAQRQVVTDAKVQRGALVTQLASLKHTTAALESARVDALDRQRQQQQLAALTAAANAEPQPGAGSQAAPAPQQAPAASGGGGPVAQQPAAPAQAPAPDYAPSPVPAPAPAPAPVPAPVPVQAPVPAPVPAPAPVPVPVPVPAPIPAPISGGSNQTAISVALGKTGSPFFYQYGGTGAYGFDCSGLVQNAFAAAGKYLPRTASEQFAQAPVHVPLSQAQPGDLLVWGSAPGFYHVAIYLGGGRVVQALNPDAGITVTDVAAMSGMQLYGYVARY</sequence>
<feature type="chain" id="PRO_5019855664" evidence="6">
    <location>
        <begin position="30"/>
        <end position="496"/>
    </location>
</feature>
<feature type="compositionally biased region" description="Low complexity" evidence="5">
    <location>
        <begin position="307"/>
        <end position="320"/>
    </location>
</feature>
<proteinExistence type="inferred from homology"/>
<organism evidence="8 9">
    <name type="scientific">Arthrobacter oryzae</name>
    <dbReference type="NCBI Taxonomy" id="409290"/>
    <lineage>
        <taxon>Bacteria</taxon>
        <taxon>Bacillati</taxon>
        <taxon>Actinomycetota</taxon>
        <taxon>Actinomycetes</taxon>
        <taxon>Micrococcales</taxon>
        <taxon>Micrococcaceae</taxon>
        <taxon>Arthrobacter</taxon>
    </lineage>
</organism>
<evidence type="ECO:0000256" key="1">
    <source>
        <dbReference type="ARBA" id="ARBA00007074"/>
    </source>
</evidence>
<feature type="compositionally biased region" description="Low complexity" evidence="5">
    <location>
        <begin position="270"/>
        <end position="300"/>
    </location>
</feature>
<dbReference type="InterPro" id="IPR000064">
    <property type="entry name" value="NLP_P60_dom"/>
</dbReference>
<dbReference type="GO" id="GO:0006508">
    <property type="term" value="P:proteolysis"/>
    <property type="evidence" value="ECO:0007669"/>
    <property type="project" value="UniProtKB-KW"/>
</dbReference>
<evidence type="ECO:0000259" key="7">
    <source>
        <dbReference type="PROSITE" id="PS51935"/>
    </source>
</evidence>
<protein>
    <submittedName>
        <fullName evidence="8">Cell wall-associated NlpC family hydrolase</fullName>
    </submittedName>
</protein>
<dbReference type="PROSITE" id="PS51935">
    <property type="entry name" value="NLPC_P60"/>
    <property type="match status" value="1"/>
</dbReference>
<dbReference type="EMBL" id="RBIR01000003">
    <property type="protein sequence ID" value="RKR19817.1"/>
    <property type="molecule type" value="Genomic_DNA"/>
</dbReference>
<feature type="domain" description="NlpC/P60" evidence="7">
    <location>
        <begin position="375"/>
        <end position="496"/>
    </location>
</feature>
<dbReference type="RefSeq" id="WP_120952084.1">
    <property type="nucleotide sequence ID" value="NZ_RBIR01000003.1"/>
</dbReference>
<keyword evidence="3 8" id="KW-0378">Hydrolase</keyword>
<reference evidence="8 9" key="1">
    <citation type="submission" date="2018-10" db="EMBL/GenBank/DDBJ databases">
        <title>Genomic Encyclopedia of Type Strains, Phase IV (KMG-IV): sequencing the most valuable type-strain genomes for metagenomic binning, comparative biology and taxonomic classification.</title>
        <authorList>
            <person name="Goeker M."/>
        </authorList>
    </citation>
    <scope>NUCLEOTIDE SEQUENCE [LARGE SCALE GENOMIC DNA]</scope>
    <source>
        <strain evidence="8 9">DSM 25586</strain>
    </source>
</reference>
<dbReference type="AlphaFoldDB" id="A0A495EUN9"/>
<feature type="region of interest" description="Disordered" evidence="5">
    <location>
        <begin position="270"/>
        <end position="327"/>
    </location>
</feature>